<gene>
    <name evidence="1" type="ORF">GSPATT00024431001</name>
</gene>
<evidence type="ECO:0000313" key="2">
    <source>
        <dbReference type="Proteomes" id="UP000000600"/>
    </source>
</evidence>
<name>A0E8T4_PARTE</name>
<dbReference type="EMBL" id="CT868664">
    <property type="protein sequence ID" value="CAK91701.1"/>
    <property type="molecule type" value="Genomic_DNA"/>
</dbReference>
<dbReference type="AlphaFoldDB" id="A0E8T4"/>
<keyword evidence="2" id="KW-1185">Reference proteome</keyword>
<dbReference type="Proteomes" id="UP000000600">
    <property type="component" value="Unassembled WGS sequence"/>
</dbReference>
<sequence length="61" mass="7338">MSSKSFEICLVNKDHEIRFQLAWFTIFENLFCIKEAAIKKKIMFVIQSKRISSYFQTAQHY</sequence>
<reference evidence="1 2" key="1">
    <citation type="journal article" date="2006" name="Nature">
        <title>Global trends of whole-genome duplications revealed by the ciliate Paramecium tetraurelia.</title>
        <authorList>
            <consortium name="Genoscope"/>
            <person name="Aury J.-M."/>
            <person name="Jaillon O."/>
            <person name="Duret L."/>
            <person name="Noel B."/>
            <person name="Jubin C."/>
            <person name="Porcel B.M."/>
            <person name="Segurens B."/>
            <person name="Daubin V."/>
            <person name="Anthouard V."/>
            <person name="Aiach N."/>
            <person name="Arnaiz O."/>
            <person name="Billaut A."/>
            <person name="Beisson J."/>
            <person name="Blanc I."/>
            <person name="Bouhouche K."/>
            <person name="Camara F."/>
            <person name="Duharcourt S."/>
            <person name="Guigo R."/>
            <person name="Gogendeau D."/>
            <person name="Katinka M."/>
            <person name="Keller A.-M."/>
            <person name="Kissmehl R."/>
            <person name="Klotz C."/>
            <person name="Koll F."/>
            <person name="Le Moue A."/>
            <person name="Lepere C."/>
            <person name="Malinsky S."/>
            <person name="Nowacki M."/>
            <person name="Nowak J.K."/>
            <person name="Plattner H."/>
            <person name="Poulain J."/>
            <person name="Ruiz F."/>
            <person name="Serrano V."/>
            <person name="Zagulski M."/>
            <person name="Dessen P."/>
            <person name="Betermier M."/>
            <person name="Weissenbach J."/>
            <person name="Scarpelli C."/>
            <person name="Schachter V."/>
            <person name="Sperling L."/>
            <person name="Meyer E."/>
            <person name="Cohen J."/>
            <person name="Wincker P."/>
        </authorList>
    </citation>
    <scope>NUCLEOTIDE SEQUENCE [LARGE SCALE GENOMIC DNA]</scope>
    <source>
        <strain evidence="1 2">Stock d4-2</strain>
    </source>
</reference>
<evidence type="ECO:0000313" key="1">
    <source>
        <dbReference type="EMBL" id="CAK91701.1"/>
    </source>
</evidence>
<dbReference type="GeneID" id="5044883"/>
<dbReference type="KEGG" id="ptm:GSPATT00024431001"/>
<protein>
    <submittedName>
        <fullName evidence="1">Uncharacterized protein</fullName>
    </submittedName>
</protein>
<dbReference type="InParanoid" id="A0E8T4"/>
<dbReference type="RefSeq" id="XP_001459098.1">
    <property type="nucleotide sequence ID" value="XM_001459061.1"/>
</dbReference>
<dbReference type="HOGENOM" id="CLU_2927566_0_0_1"/>
<proteinExistence type="predicted"/>
<accession>A0E8T4</accession>
<organism evidence="1 2">
    <name type="scientific">Paramecium tetraurelia</name>
    <dbReference type="NCBI Taxonomy" id="5888"/>
    <lineage>
        <taxon>Eukaryota</taxon>
        <taxon>Sar</taxon>
        <taxon>Alveolata</taxon>
        <taxon>Ciliophora</taxon>
        <taxon>Intramacronucleata</taxon>
        <taxon>Oligohymenophorea</taxon>
        <taxon>Peniculida</taxon>
        <taxon>Parameciidae</taxon>
        <taxon>Paramecium</taxon>
    </lineage>
</organism>